<gene>
    <name evidence="2" type="ORF">KDU71_06925</name>
</gene>
<organism evidence="2 3">
    <name type="scientific">Carboxylicivirga sediminis</name>
    <dbReference type="NCBI Taxonomy" id="2006564"/>
    <lineage>
        <taxon>Bacteria</taxon>
        <taxon>Pseudomonadati</taxon>
        <taxon>Bacteroidota</taxon>
        <taxon>Bacteroidia</taxon>
        <taxon>Marinilabiliales</taxon>
        <taxon>Marinilabiliaceae</taxon>
        <taxon>Carboxylicivirga</taxon>
    </lineage>
</organism>
<dbReference type="InterPro" id="IPR026444">
    <property type="entry name" value="Secre_tail"/>
</dbReference>
<reference evidence="2" key="1">
    <citation type="journal article" date="2018" name="Int. J. Syst. Evol. Microbiol.">
        <title>Carboxylicivirga sediminis sp. nov., isolated from coastal sediment.</title>
        <authorList>
            <person name="Wang F.Q."/>
            <person name="Ren L.H."/>
            <person name="Zou R.J."/>
            <person name="Sun Y.Z."/>
            <person name="Liu X.J."/>
            <person name="Jiang F."/>
            <person name="Liu L.J."/>
        </authorList>
    </citation>
    <scope>NUCLEOTIDE SEQUENCE</scope>
    <source>
        <strain evidence="2">JR1</strain>
    </source>
</reference>
<accession>A0A941F215</accession>
<comment type="caution">
    <text evidence="2">The sequence shown here is derived from an EMBL/GenBank/DDBJ whole genome shotgun (WGS) entry which is preliminary data.</text>
</comment>
<evidence type="ECO:0000259" key="1">
    <source>
        <dbReference type="Pfam" id="PF18962"/>
    </source>
</evidence>
<sequence length="71" mass="8205">MSDYVIITSEQLNSRYINIQLYNISGQVVYSEKRFFNSSSQRINFPVLSEGIYLLEVSDNKKAAVKKIIIQ</sequence>
<dbReference type="Proteomes" id="UP000679220">
    <property type="component" value="Unassembled WGS sequence"/>
</dbReference>
<dbReference type="NCBIfam" id="TIGR04183">
    <property type="entry name" value="Por_Secre_tail"/>
    <property type="match status" value="1"/>
</dbReference>
<feature type="domain" description="Secretion system C-terminal sorting" evidence="1">
    <location>
        <begin position="2"/>
        <end position="70"/>
    </location>
</feature>
<evidence type="ECO:0000313" key="2">
    <source>
        <dbReference type="EMBL" id="MBR8535286.1"/>
    </source>
</evidence>
<reference evidence="2" key="2">
    <citation type="submission" date="2021-04" db="EMBL/GenBank/DDBJ databases">
        <authorList>
            <person name="Zhang T."/>
            <person name="Zhang Y."/>
            <person name="Lu D."/>
            <person name="Zuo D."/>
            <person name="Du Z."/>
        </authorList>
    </citation>
    <scope>NUCLEOTIDE SEQUENCE</scope>
    <source>
        <strain evidence="2">JR1</strain>
    </source>
</reference>
<proteinExistence type="predicted"/>
<protein>
    <submittedName>
        <fullName evidence="2">T9SS type A sorting domain-containing protein</fullName>
    </submittedName>
</protein>
<evidence type="ECO:0000313" key="3">
    <source>
        <dbReference type="Proteomes" id="UP000679220"/>
    </source>
</evidence>
<keyword evidence="3" id="KW-1185">Reference proteome</keyword>
<dbReference type="AlphaFoldDB" id="A0A941F215"/>
<name>A0A941F215_9BACT</name>
<dbReference type="EMBL" id="JAGTAR010000008">
    <property type="protein sequence ID" value="MBR8535286.1"/>
    <property type="molecule type" value="Genomic_DNA"/>
</dbReference>
<dbReference type="Pfam" id="PF18962">
    <property type="entry name" value="Por_Secre_tail"/>
    <property type="match status" value="1"/>
</dbReference>